<sequence length="359" mass="39131">MILPRKRLVVVATAAGVLLCGIGIVAYKRRTAPTSVVSALGSAAAQTASGADPTAEEDRDATVLYAHNLRLRQGPAFRVYVRWIRGQMLRSRKSVIPSFDDPESFVLRIDKGVIHANIGDVSAFLNANAPKDAPMKNISIQPNGDQIKLHGTVHKILPLSVELDGTLAPTSDGRVRFHVTKIDVLKIPLKGLLGGFHLELSDLVHATNVPGVQVVDNDILFDTEKLLPPPHIRGPITSVEVNGPDLEVIYGGAKNDETKLSQWHNFLMLTGGTVDFGKLTMRNVDLTMIDASQEPWFDLDLVNYQEQLVNGYTRMTPQAGLQIFMPGVDDKTVNASQKTISMEWLKNRSAPLPAGVPTN</sequence>
<protein>
    <submittedName>
        <fullName evidence="1">Uncharacterized protein</fullName>
    </submittedName>
</protein>
<reference evidence="2" key="2">
    <citation type="submission" date="2019-02" db="EMBL/GenBank/DDBJ databases">
        <title>Granulicella sibirica sp. nov., a psychrotolerant acidobacterium isolated from an organic soil layer in forested tundra, West Siberia.</title>
        <authorList>
            <person name="Oshkin I.Y."/>
            <person name="Kulichevskaya I.S."/>
            <person name="Rijpstra W.I.C."/>
            <person name="Sinninghe Damste J.S."/>
            <person name="Rakitin A.L."/>
            <person name="Ravin N.V."/>
            <person name="Dedysh S.N."/>
        </authorList>
    </citation>
    <scope>NUCLEOTIDE SEQUENCE [LARGE SCALE GENOMIC DNA]</scope>
    <source>
        <strain evidence="2">AF10</strain>
    </source>
</reference>
<evidence type="ECO:0000313" key="2">
    <source>
        <dbReference type="Proteomes" id="UP000289437"/>
    </source>
</evidence>
<dbReference type="Proteomes" id="UP000289437">
    <property type="component" value="Unassembled WGS sequence"/>
</dbReference>
<gene>
    <name evidence="1" type="ORF">GRAN_1194</name>
</gene>
<dbReference type="EMBL" id="RDSM01000001">
    <property type="protein sequence ID" value="RXH57884.1"/>
    <property type="molecule type" value="Genomic_DNA"/>
</dbReference>
<accession>A0A4V1L635</accession>
<name>A0A4V1L635_9BACT</name>
<comment type="caution">
    <text evidence="1">The sequence shown here is derived from an EMBL/GenBank/DDBJ whole genome shotgun (WGS) entry which is preliminary data.</text>
</comment>
<proteinExistence type="predicted"/>
<evidence type="ECO:0000313" key="1">
    <source>
        <dbReference type="EMBL" id="RXH57884.1"/>
    </source>
</evidence>
<reference evidence="1 2" key="1">
    <citation type="submission" date="2018-11" db="EMBL/GenBank/DDBJ databases">
        <authorList>
            <person name="Mardanov A.V."/>
            <person name="Ravin N.V."/>
            <person name="Dedysh S.N."/>
        </authorList>
    </citation>
    <scope>NUCLEOTIDE SEQUENCE [LARGE SCALE GENOMIC DNA]</scope>
    <source>
        <strain evidence="1 2">AF10</strain>
    </source>
</reference>
<dbReference type="RefSeq" id="WP_241654350.1">
    <property type="nucleotide sequence ID" value="NZ_RDSM01000001.1"/>
</dbReference>
<dbReference type="AlphaFoldDB" id="A0A4V1L635"/>
<organism evidence="1 2">
    <name type="scientific">Granulicella sibirica</name>
    <dbReference type="NCBI Taxonomy" id="2479048"/>
    <lineage>
        <taxon>Bacteria</taxon>
        <taxon>Pseudomonadati</taxon>
        <taxon>Acidobacteriota</taxon>
        <taxon>Terriglobia</taxon>
        <taxon>Terriglobales</taxon>
        <taxon>Acidobacteriaceae</taxon>
        <taxon>Granulicella</taxon>
    </lineage>
</organism>
<keyword evidence="2" id="KW-1185">Reference proteome</keyword>